<keyword evidence="2" id="KW-0460">Magnesium</keyword>
<keyword evidence="6" id="KW-1185">Reference proteome</keyword>
<evidence type="ECO:0000256" key="1">
    <source>
        <dbReference type="ARBA" id="ARBA00007535"/>
    </source>
</evidence>
<accession>A0A5J5BRL2</accession>
<evidence type="ECO:0000256" key="2">
    <source>
        <dbReference type="RuleBase" id="RU366041"/>
    </source>
</evidence>
<dbReference type="PANTHER" id="PTHR13890">
    <property type="entry name" value="RNA SPLICING PROTEIN MRS2, MITOCHONDRIAL"/>
    <property type="match status" value="1"/>
</dbReference>
<feature type="region of interest" description="Disordered" evidence="3">
    <location>
        <begin position="49"/>
        <end position="69"/>
    </location>
</feature>
<dbReference type="Proteomes" id="UP000325577">
    <property type="component" value="Linkage Group LG10"/>
</dbReference>
<keyword evidence="2" id="KW-0812">Transmembrane</keyword>
<evidence type="ECO:0000313" key="6">
    <source>
        <dbReference type="Proteomes" id="UP000325577"/>
    </source>
</evidence>
<evidence type="ECO:0000256" key="3">
    <source>
        <dbReference type="SAM" id="MobiDB-lite"/>
    </source>
</evidence>
<keyword evidence="2" id="KW-0813">Transport</keyword>
<dbReference type="AlphaFoldDB" id="A0A5J5BRL2"/>
<dbReference type="InterPro" id="IPR039204">
    <property type="entry name" value="MRS2-like"/>
</dbReference>
<name>A0A5J5BRL2_9ASTE</name>
<dbReference type="GO" id="GO:0016020">
    <property type="term" value="C:membrane"/>
    <property type="evidence" value="ECO:0007669"/>
    <property type="project" value="UniProtKB-SubCell"/>
</dbReference>
<dbReference type="Gene3D" id="1.20.58.340">
    <property type="entry name" value="Magnesium transport protein CorA, transmembrane region"/>
    <property type="match status" value="1"/>
</dbReference>
<keyword evidence="2" id="KW-0406">Ion transport</keyword>
<evidence type="ECO:0000313" key="5">
    <source>
        <dbReference type="EMBL" id="KAA8545518.1"/>
    </source>
</evidence>
<feature type="signal peptide" evidence="4">
    <location>
        <begin position="1"/>
        <end position="28"/>
    </location>
</feature>
<dbReference type="CDD" id="cd12823">
    <property type="entry name" value="Mrs2_Mfm1p-like"/>
    <property type="match status" value="1"/>
</dbReference>
<dbReference type="GO" id="GO:0015095">
    <property type="term" value="F:magnesium ion transmembrane transporter activity"/>
    <property type="evidence" value="ECO:0007669"/>
    <property type="project" value="TreeGrafter"/>
</dbReference>
<dbReference type="OrthoDB" id="10251508at2759"/>
<keyword evidence="4" id="KW-0732">Signal</keyword>
<keyword evidence="2" id="KW-0472">Membrane</keyword>
<comment type="similarity">
    <text evidence="1 2">Belongs to the CorA metal ion transporter (MIT) (TC 1.A.35.5) family.</text>
</comment>
<gene>
    <name evidence="5" type="ORF">F0562_020302</name>
</gene>
<dbReference type="PANTHER" id="PTHR13890:SF29">
    <property type="entry name" value="MAGNESIUM TRANSPORTER MRS2-F"/>
    <property type="match status" value="1"/>
</dbReference>
<dbReference type="EMBL" id="CM018033">
    <property type="protein sequence ID" value="KAA8545518.1"/>
    <property type="molecule type" value="Genomic_DNA"/>
</dbReference>
<organism evidence="5 6">
    <name type="scientific">Nyssa sinensis</name>
    <dbReference type="NCBI Taxonomy" id="561372"/>
    <lineage>
        <taxon>Eukaryota</taxon>
        <taxon>Viridiplantae</taxon>
        <taxon>Streptophyta</taxon>
        <taxon>Embryophyta</taxon>
        <taxon>Tracheophyta</taxon>
        <taxon>Spermatophyta</taxon>
        <taxon>Magnoliopsida</taxon>
        <taxon>eudicotyledons</taxon>
        <taxon>Gunneridae</taxon>
        <taxon>Pentapetalae</taxon>
        <taxon>asterids</taxon>
        <taxon>Cornales</taxon>
        <taxon>Nyssaceae</taxon>
        <taxon>Nyssa</taxon>
    </lineage>
</organism>
<dbReference type="Pfam" id="PF22099">
    <property type="entry name" value="MRS2-like"/>
    <property type="match status" value="2"/>
</dbReference>
<comment type="function">
    <text evidence="2">Magnesium transporter that may mediate the influx of magnesium.</text>
</comment>
<feature type="transmembrane region" description="Helical" evidence="2">
    <location>
        <begin position="297"/>
        <end position="318"/>
    </location>
</feature>
<reference evidence="5 6" key="1">
    <citation type="submission" date="2019-09" db="EMBL/GenBank/DDBJ databases">
        <title>A chromosome-level genome assembly of the Chinese tupelo Nyssa sinensis.</title>
        <authorList>
            <person name="Yang X."/>
            <person name="Kang M."/>
            <person name="Yang Y."/>
            <person name="Xiong H."/>
            <person name="Wang M."/>
            <person name="Zhang Z."/>
            <person name="Wang Z."/>
            <person name="Wu H."/>
            <person name="Ma T."/>
            <person name="Liu J."/>
            <person name="Xi Z."/>
        </authorList>
    </citation>
    <scope>NUCLEOTIDE SEQUENCE [LARGE SCALE GENOMIC DNA]</scope>
    <source>
        <strain evidence="5">J267</strain>
        <tissue evidence="5">Leaf</tissue>
    </source>
</reference>
<feature type="chain" id="PRO_5023871160" description="Magnesium transporter" evidence="4">
    <location>
        <begin position="29"/>
        <end position="326"/>
    </location>
</feature>
<sequence>MKFWSQTLRTRLLLLSFLILNAHSPMSAGRVLLLLWEGIWLWRESHSNLQPEAGDSTRKTPPEVSNASNSKPLPFEFRALEICLESVCRILEFETSTLEKEAYPVLDELSDKTSTHNLQRVRVIKGRLVGLSGRVQKVRDELEHLLDDDMDMADMYLTEKLATQQSEDLVPKDELGNDANAFELNDDCFSDEEMSNKSITADVSNNKPKIEELEMLLGAYFVQMEGILNKLLTMREYVHDTEDYVNIILNGKQNQLLRMGILISTASFIISLGVVTFGVMGMNVRVALFDFGTYTQWYQAAAGVAGGCTILYVIALLLGKKSGLLG</sequence>
<feature type="transmembrane region" description="Helical" evidence="2">
    <location>
        <begin position="256"/>
        <end position="277"/>
    </location>
</feature>
<proteinExistence type="inferred from homology"/>
<evidence type="ECO:0000256" key="4">
    <source>
        <dbReference type="SAM" id="SignalP"/>
    </source>
</evidence>
<keyword evidence="2" id="KW-1133">Transmembrane helix</keyword>
<protein>
    <recommendedName>
        <fullName evidence="2">Magnesium transporter</fullName>
    </recommendedName>
</protein>
<comment type="subcellular location">
    <subcellularLocation>
        <location evidence="2">Membrane</location>
        <topology evidence="2">Multi-pass membrane protein</topology>
    </subcellularLocation>
</comment>